<dbReference type="InterPro" id="IPR007404">
    <property type="entry name" value="YdjM-like"/>
</dbReference>
<evidence type="ECO:0000256" key="1">
    <source>
        <dbReference type="SAM" id="Phobius"/>
    </source>
</evidence>
<keyword evidence="1" id="KW-0812">Transmembrane</keyword>
<evidence type="ECO:0000313" key="3">
    <source>
        <dbReference type="Proteomes" id="UP000813637"/>
    </source>
</evidence>
<dbReference type="Pfam" id="PF04307">
    <property type="entry name" value="YdjM"/>
    <property type="match status" value="1"/>
</dbReference>
<proteinExistence type="predicted"/>
<evidence type="ECO:0000313" key="2">
    <source>
        <dbReference type="EMBL" id="MCD3195755.1"/>
    </source>
</evidence>
<comment type="caution">
    <text evidence="2">The sequence shown here is derived from an EMBL/GenBank/DDBJ whole genome shotgun (WGS) entry which is preliminary data.</text>
</comment>
<dbReference type="GO" id="GO:0016787">
    <property type="term" value="F:hydrolase activity"/>
    <property type="evidence" value="ECO:0007669"/>
    <property type="project" value="UniProtKB-KW"/>
</dbReference>
<gene>
    <name evidence="2" type="ORF">G8S53_10750</name>
</gene>
<reference evidence="2" key="2">
    <citation type="journal article" date="2021" name="Microorganisms">
        <title>Extensive Genome Exploration of Clostridium botulinum Group III Field Strains.</title>
        <authorList>
            <person name="Fillo S."/>
            <person name="Giordani F."/>
            <person name="Tonon E."/>
            <person name="Drigo I."/>
            <person name="Anselmo A."/>
            <person name="Fortunato A."/>
            <person name="Lista F."/>
            <person name="Bano L."/>
        </authorList>
    </citation>
    <scope>NUCLEOTIDE SEQUENCE</scope>
    <source>
        <strain evidence="2">IZSVe-TV_9877_3_12</strain>
    </source>
</reference>
<keyword evidence="1" id="KW-1133">Transmembrane helix</keyword>
<feature type="transmembrane region" description="Helical" evidence="1">
    <location>
        <begin position="123"/>
        <end position="142"/>
    </location>
</feature>
<keyword evidence="1" id="KW-0472">Membrane</keyword>
<reference evidence="2" key="1">
    <citation type="submission" date="2020-02" db="EMBL/GenBank/DDBJ databases">
        <authorList>
            <person name="Fillo S."/>
            <person name="Giordani F."/>
            <person name="Tonon E."/>
            <person name="Drigo I."/>
            <person name="Anselmo A."/>
            <person name="Fortunato A."/>
            <person name="Bano L."/>
            <person name="Lista F."/>
        </authorList>
    </citation>
    <scope>NUCLEOTIDE SEQUENCE</scope>
    <source>
        <strain evidence="2">IZSVe-TV_9877_3_12</strain>
    </source>
</reference>
<dbReference type="RefSeq" id="WP_003384344.1">
    <property type="nucleotide sequence ID" value="NZ_JAAMYB010000015.1"/>
</dbReference>
<keyword evidence="2" id="KW-0378">Hydrolase</keyword>
<name>A0A9Q3VB24_CLOBO</name>
<dbReference type="Proteomes" id="UP000813637">
    <property type="component" value="Unassembled WGS sequence"/>
</dbReference>
<feature type="transmembrane region" description="Helical" evidence="1">
    <location>
        <begin position="158"/>
        <end position="174"/>
    </location>
</feature>
<feature type="transmembrane region" description="Helical" evidence="1">
    <location>
        <begin position="53"/>
        <end position="84"/>
    </location>
</feature>
<protein>
    <submittedName>
        <fullName evidence="2">Metal-dependent hydrolase</fullName>
    </submittedName>
</protein>
<feature type="transmembrane region" description="Helical" evidence="1">
    <location>
        <begin position="96"/>
        <end position="117"/>
    </location>
</feature>
<dbReference type="PANTHER" id="PTHR35531:SF1">
    <property type="entry name" value="INNER MEMBRANE PROTEIN YBCI-RELATED"/>
    <property type="match status" value="1"/>
</dbReference>
<dbReference type="PANTHER" id="PTHR35531">
    <property type="entry name" value="INNER MEMBRANE PROTEIN YBCI-RELATED"/>
    <property type="match status" value="1"/>
</dbReference>
<dbReference type="AlphaFoldDB" id="A0A9Q3VB24"/>
<accession>A0A9Q3VB24</accession>
<dbReference type="EMBL" id="JAAMYB010000015">
    <property type="protein sequence ID" value="MCD3195755.1"/>
    <property type="molecule type" value="Genomic_DNA"/>
</dbReference>
<organism evidence="2 3">
    <name type="scientific">Clostridium botulinum C</name>
    <dbReference type="NCBI Taxonomy" id="36828"/>
    <lineage>
        <taxon>Bacteria</taxon>
        <taxon>Bacillati</taxon>
        <taxon>Bacillota</taxon>
        <taxon>Clostridia</taxon>
        <taxon>Eubacteriales</taxon>
        <taxon>Clostridiaceae</taxon>
        <taxon>Clostridium</taxon>
    </lineage>
</organism>
<sequence>MLRKTHLATGLAATSVFIRTPKDFLIVGLFTALGSLMPDIDAPAANVLKRLKYISYLVILSFIYIFFSDKVIPFIIIAILTVFAATRKHRTFTHSILSMLAFTACIACISVKGAMFFIVGYGLHLFCDSLTVMGVPVFYPFIEKRFSFSVIKTGSKEDRMLGALCMLIFFGIIAI</sequence>